<protein>
    <submittedName>
        <fullName evidence="1">Malic enzyme</fullName>
    </submittedName>
</protein>
<dbReference type="AlphaFoldDB" id="A0A6G0VRU4"/>
<gene>
    <name evidence="1" type="ORF">FWK35_00037600</name>
</gene>
<evidence type="ECO:0000313" key="1">
    <source>
        <dbReference type="EMBL" id="KAF0707024.1"/>
    </source>
</evidence>
<organism evidence="1 2">
    <name type="scientific">Aphis craccivora</name>
    <name type="common">Cowpea aphid</name>
    <dbReference type="NCBI Taxonomy" id="307492"/>
    <lineage>
        <taxon>Eukaryota</taxon>
        <taxon>Metazoa</taxon>
        <taxon>Ecdysozoa</taxon>
        <taxon>Arthropoda</taxon>
        <taxon>Hexapoda</taxon>
        <taxon>Insecta</taxon>
        <taxon>Pterygota</taxon>
        <taxon>Neoptera</taxon>
        <taxon>Paraneoptera</taxon>
        <taxon>Hemiptera</taxon>
        <taxon>Sternorrhyncha</taxon>
        <taxon>Aphidomorpha</taxon>
        <taxon>Aphidoidea</taxon>
        <taxon>Aphididae</taxon>
        <taxon>Aphidini</taxon>
        <taxon>Aphis</taxon>
        <taxon>Aphis</taxon>
    </lineage>
</organism>
<evidence type="ECO:0000313" key="2">
    <source>
        <dbReference type="Proteomes" id="UP000478052"/>
    </source>
</evidence>
<reference evidence="1 2" key="1">
    <citation type="submission" date="2019-08" db="EMBL/GenBank/DDBJ databases">
        <title>Whole genome of Aphis craccivora.</title>
        <authorList>
            <person name="Voronova N.V."/>
            <person name="Shulinski R.S."/>
            <person name="Bandarenka Y.V."/>
            <person name="Zhorov D.G."/>
            <person name="Warner D."/>
        </authorList>
    </citation>
    <scope>NUCLEOTIDE SEQUENCE [LARGE SCALE GENOMIC DNA]</scope>
    <source>
        <strain evidence="1">180601</strain>
        <tissue evidence="1">Whole Body</tissue>
    </source>
</reference>
<feature type="non-terminal residue" evidence="1">
    <location>
        <position position="100"/>
    </location>
</feature>
<sequence length="100" mass="11329">ISLQRIRHLRVIPFAAFCHIGRVVGQNFTIACGHIGRYSSSSVVMEPEWRSGYAAVDKLTQSSVRFIVKVEKMCGSRNHQFPVLSSDCTIRFPTRFHFTG</sequence>
<dbReference type="Proteomes" id="UP000478052">
    <property type="component" value="Unassembled WGS sequence"/>
</dbReference>
<name>A0A6G0VRU4_APHCR</name>
<proteinExistence type="predicted"/>
<comment type="caution">
    <text evidence="1">The sequence shown here is derived from an EMBL/GenBank/DDBJ whole genome shotgun (WGS) entry which is preliminary data.</text>
</comment>
<feature type="non-terminal residue" evidence="1">
    <location>
        <position position="1"/>
    </location>
</feature>
<keyword evidence="2" id="KW-1185">Reference proteome</keyword>
<accession>A0A6G0VRU4</accession>
<dbReference type="EMBL" id="VUJU01012695">
    <property type="protein sequence ID" value="KAF0707024.1"/>
    <property type="molecule type" value="Genomic_DNA"/>
</dbReference>